<sequence>MVQKVKKDRRKCLQDLNILFPDQRLEEKIYMDSHKQTTTSLQAKDHPSQINPHKSIFHKITLSSLHITIPRRKLLALIQHLETTNMHQAKPPKKQSVIREKYGRTKHHDPTNFETKSLKRKRKEKEHTRILHDLT</sequence>
<keyword evidence="3" id="KW-1185">Reference proteome</keyword>
<evidence type="ECO:0000313" key="3">
    <source>
        <dbReference type="Proteomes" id="UP000593562"/>
    </source>
</evidence>
<comment type="caution">
    <text evidence="2">The sequence shown here is derived from an EMBL/GenBank/DDBJ whole genome shotgun (WGS) entry which is preliminary data.</text>
</comment>
<protein>
    <submittedName>
        <fullName evidence="2">Uncharacterized protein</fullName>
    </submittedName>
</protein>
<gene>
    <name evidence="2" type="ORF">HS088_TW20G00279</name>
</gene>
<feature type="region of interest" description="Disordered" evidence="1">
    <location>
        <begin position="102"/>
        <end position="135"/>
    </location>
</feature>
<reference evidence="2 3" key="1">
    <citation type="journal article" date="2020" name="Nat. Commun.">
        <title>Genome of Tripterygium wilfordii and identification of cytochrome P450 involved in triptolide biosynthesis.</title>
        <authorList>
            <person name="Tu L."/>
            <person name="Su P."/>
            <person name="Zhang Z."/>
            <person name="Gao L."/>
            <person name="Wang J."/>
            <person name="Hu T."/>
            <person name="Zhou J."/>
            <person name="Zhang Y."/>
            <person name="Zhao Y."/>
            <person name="Liu Y."/>
            <person name="Song Y."/>
            <person name="Tong Y."/>
            <person name="Lu Y."/>
            <person name="Yang J."/>
            <person name="Xu C."/>
            <person name="Jia M."/>
            <person name="Peters R.J."/>
            <person name="Huang L."/>
            <person name="Gao W."/>
        </authorList>
    </citation>
    <scope>NUCLEOTIDE SEQUENCE [LARGE SCALE GENOMIC DNA]</scope>
    <source>
        <strain evidence="3">cv. XIE 37</strain>
        <tissue evidence="2">Leaf</tissue>
    </source>
</reference>
<organism evidence="2 3">
    <name type="scientific">Tripterygium wilfordii</name>
    <name type="common">Thunder God vine</name>
    <dbReference type="NCBI Taxonomy" id="458696"/>
    <lineage>
        <taxon>Eukaryota</taxon>
        <taxon>Viridiplantae</taxon>
        <taxon>Streptophyta</taxon>
        <taxon>Embryophyta</taxon>
        <taxon>Tracheophyta</taxon>
        <taxon>Spermatophyta</taxon>
        <taxon>Magnoliopsida</taxon>
        <taxon>eudicotyledons</taxon>
        <taxon>Gunneridae</taxon>
        <taxon>Pentapetalae</taxon>
        <taxon>rosids</taxon>
        <taxon>fabids</taxon>
        <taxon>Celastrales</taxon>
        <taxon>Celastraceae</taxon>
        <taxon>Tripterygium</taxon>
    </lineage>
</organism>
<feature type="compositionally biased region" description="Basic and acidic residues" evidence="1">
    <location>
        <begin position="125"/>
        <end position="135"/>
    </location>
</feature>
<accession>A0A7J7C721</accession>
<evidence type="ECO:0000313" key="2">
    <source>
        <dbReference type="EMBL" id="KAF5729912.1"/>
    </source>
</evidence>
<feature type="compositionally biased region" description="Basic and acidic residues" evidence="1">
    <location>
        <begin position="102"/>
        <end position="111"/>
    </location>
</feature>
<dbReference type="AlphaFoldDB" id="A0A7J7C721"/>
<evidence type="ECO:0000256" key="1">
    <source>
        <dbReference type="SAM" id="MobiDB-lite"/>
    </source>
</evidence>
<dbReference type="InParanoid" id="A0A7J7C721"/>
<dbReference type="Proteomes" id="UP000593562">
    <property type="component" value="Unassembled WGS sequence"/>
</dbReference>
<dbReference type="EMBL" id="JAAARO010000020">
    <property type="protein sequence ID" value="KAF5729912.1"/>
    <property type="molecule type" value="Genomic_DNA"/>
</dbReference>
<proteinExistence type="predicted"/>
<name>A0A7J7C721_TRIWF</name>